<evidence type="ECO:0000313" key="1">
    <source>
        <dbReference type="EMBL" id="KAF0726693.1"/>
    </source>
</evidence>
<dbReference type="EMBL" id="VJMJ01000210">
    <property type="protein sequence ID" value="KAF0726693.1"/>
    <property type="molecule type" value="Genomic_DNA"/>
</dbReference>
<accession>A0A6G0WHP5</accession>
<dbReference type="AlphaFoldDB" id="A0A6G0WHP5"/>
<comment type="caution">
    <text evidence="1">The sequence shown here is derived from an EMBL/GenBank/DDBJ whole genome shotgun (WGS) entry which is preliminary data.</text>
</comment>
<organism evidence="1 2">
    <name type="scientific">Aphanomyces euteiches</name>
    <dbReference type="NCBI Taxonomy" id="100861"/>
    <lineage>
        <taxon>Eukaryota</taxon>
        <taxon>Sar</taxon>
        <taxon>Stramenopiles</taxon>
        <taxon>Oomycota</taxon>
        <taxon>Saprolegniomycetes</taxon>
        <taxon>Saprolegniales</taxon>
        <taxon>Verrucalvaceae</taxon>
        <taxon>Aphanomyces</taxon>
    </lineage>
</organism>
<proteinExistence type="predicted"/>
<keyword evidence="2" id="KW-1185">Reference proteome</keyword>
<dbReference type="Proteomes" id="UP000481153">
    <property type="component" value="Unassembled WGS sequence"/>
</dbReference>
<sequence>MLQTVMAVQTGAPAAAAVLREKRRLAEYGSTTPKPVKRTRSFTDYDYEQMLCTILTMAEDVCLLLDVVADVCADKHCRCCPADAVPSLQQKLVGIENTILDNEVCTLQMVQAMCVDMFSVLKYLLGTHYADLVALGLGHLVVGSRNQFAQFMMQYSLN</sequence>
<gene>
    <name evidence="1" type="ORF">Ae201684_015093</name>
</gene>
<dbReference type="VEuPathDB" id="FungiDB:AeMF1_012015"/>
<protein>
    <submittedName>
        <fullName evidence="1">Uncharacterized protein</fullName>
    </submittedName>
</protein>
<name>A0A6G0WHP5_9STRA</name>
<evidence type="ECO:0000313" key="2">
    <source>
        <dbReference type="Proteomes" id="UP000481153"/>
    </source>
</evidence>
<reference evidence="1 2" key="1">
    <citation type="submission" date="2019-07" db="EMBL/GenBank/DDBJ databases">
        <title>Genomics analysis of Aphanomyces spp. identifies a new class of oomycete effector associated with host adaptation.</title>
        <authorList>
            <person name="Gaulin E."/>
        </authorList>
    </citation>
    <scope>NUCLEOTIDE SEQUENCE [LARGE SCALE GENOMIC DNA]</scope>
    <source>
        <strain evidence="1 2">ATCC 201684</strain>
    </source>
</reference>